<evidence type="ECO:0000256" key="10">
    <source>
        <dbReference type="ARBA" id="ARBA00041631"/>
    </source>
</evidence>
<dbReference type="GO" id="GO:0004167">
    <property type="term" value="F:dopachrome isomerase activity"/>
    <property type="evidence" value="ECO:0007669"/>
    <property type="project" value="UniProtKB-EC"/>
</dbReference>
<evidence type="ECO:0000256" key="11">
    <source>
        <dbReference type="ARBA" id="ARBA00041912"/>
    </source>
</evidence>
<feature type="compositionally biased region" description="Polar residues" evidence="13">
    <location>
        <begin position="289"/>
        <end position="312"/>
    </location>
</feature>
<accession>A0A3A2ZCR2</accession>
<feature type="region of interest" description="Disordered" evidence="13">
    <location>
        <begin position="1"/>
        <end position="53"/>
    </location>
</feature>
<keyword evidence="3" id="KW-0202">Cytokine</keyword>
<dbReference type="GO" id="GO:0005576">
    <property type="term" value="C:extracellular region"/>
    <property type="evidence" value="ECO:0007669"/>
    <property type="project" value="UniProtKB-SubCell"/>
</dbReference>
<name>A0A3A2ZCR2_9EURO</name>
<protein>
    <recommendedName>
        <fullName evidence="12">L-dopachrome isomerase</fullName>
        <ecNumber evidence="9">5.3.2.1</ecNumber>
        <ecNumber evidence="8">5.3.3.12</ecNumber>
    </recommendedName>
    <alternativeName>
        <fullName evidence="10">L-dopachrome tautomerase</fullName>
    </alternativeName>
    <alternativeName>
        <fullName evidence="11">Phenylpyruvate tautomerase</fullName>
    </alternativeName>
</protein>
<comment type="catalytic activity">
    <reaction evidence="7">
        <text>L-dopachrome = 5,6-dihydroxyindole-2-carboxylate</text>
        <dbReference type="Rhea" id="RHEA:13041"/>
        <dbReference type="ChEBI" id="CHEBI:16875"/>
        <dbReference type="ChEBI" id="CHEBI:57509"/>
        <dbReference type="EC" id="5.3.3.12"/>
    </reaction>
</comment>
<dbReference type="EC" id="5.3.3.12" evidence="8"/>
<dbReference type="GO" id="GO:0050178">
    <property type="term" value="F:phenylpyruvate tautomerase activity"/>
    <property type="evidence" value="ECO:0007669"/>
    <property type="project" value="UniProtKB-EC"/>
</dbReference>
<evidence type="ECO:0000313" key="15">
    <source>
        <dbReference type="Proteomes" id="UP000266188"/>
    </source>
</evidence>
<dbReference type="EMBL" id="MVGC01000310">
    <property type="protein sequence ID" value="RJE20410.1"/>
    <property type="molecule type" value="Genomic_DNA"/>
</dbReference>
<dbReference type="AlphaFoldDB" id="A0A3A2ZCR2"/>
<evidence type="ECO:0000256" key="8">
    <source>
        <dbReference type="ARBA" id="ARBA00038932"/>
    </source>
</evidence>
<evidence type="ECO:0000313" key="14">
    <source>
        <dbReference type="EMBL" id="RJE20410.1"/>
    </source>
</evidence>
<organism evidence="14 15">
    <name type="scientific">Aspergillus sclerotialis</name>
    <dbReference type="NCBI Taxonomy" id="2070753"/>
    <lineage>
        <taxon>Eukaryota</taxon>
        <taxon>Fungi</taxon>
        <taxon>Dikarya</taxon>
        <taxon>Ascomycota</taxon>
        <taxon>Pezizomycotina</taxon>
        <taxon>Eurotiomycetes</taxon>
        <taxon>Eurotiomycetidae</taxon>
        <taxon>Eurotiales</taxon>
        <taxon>Aspergillaceae</taxon>
        <taxon>Aspergillus</taxon>
        <taxon>Aspergillus subgen. Polypaecilum</taxon>
    </lineage>
</organism>
<dbReference type="OrthoDB" id="255819at2759"/>
<dbReference type="PANTHER" id="PTHR11954:SF6">
    <property type="entry name" value="MACROPHAGE MIGRATION INHIBITORY FACTOR"/>
    <property type="match status" value="1"/>
</dbReference>
<dbReference type="Pfam" id="PF01187">
    <property type="entry name" value="MIF"/>
    <property type="match status" value="1"/>
</dbReference>
<dbReference type="Proteomes" id="UP000266188">
    <property type="component" value="Unassembled WGS sequence"/>
</dbReference>
<reference evidence="15" key="1">
    <citation type="submission" date="2017-02" db="EMBL/GenBank/DDBJ databases">
        <authorList>
            <person name="Tafer H."/>
            <person name="Lopandic K."/>
        </authorList>
    </citation>
    <scope>NUCLEOTIDE SEQUENCE [LARGE SCALE GENOMIC DNA]</scope>
    <source>
        <strain evidence="15">CBS 366.77</strain>
    </source>
</reference>
<feature type="region of interest" description="Disordered" evidence="13">
    <location>
        <begin position="237"/>
        <end position="338"/>
    </location>
</feature>
<keyword evidence="5" id="KW-0413">Isomerase</keyword>
<comment type="caution">
    <text evidence="14">The sequence shown here is derived from an EMBL/GenBank/DDBJ whole genome shotgun (WGS) entry which is preliminary data.</text>
</comment>
<keyword evidence="4" id="KW-0964">Secreted</keyword>
<evidence type="ECO:0000256" key="6">
    <source>
        <dbReference type="ARBA" id="ARBA00036735"/>
    </source>
</evidence>
<comment type="subcellular location">
    <subcellularLocation>
        <location evidence="1">Secreted</location>
    </subcellularLocation>
</comment>
<evidence type="ECO:0000256" key="13">
    <source>
        <dbReference type="SAM" id="MobiDB-lite"/>
    </source>
</evidence>
<evidence type="ECO:0000256" key="4">
    <source>
        <dbReference type="ARBA" id="ARBA00022525"/>
    </source>
</evidence>
<dbReference type="SUPFAM" id="SSF55331">
    <property type="entry name" value="Tautomerase/MIF"/>
    <property type="match status" value="1"/>
</dbReference>
<evidence type="ECO:0000256" key="3">
    <source>
        <dbReference type="ARBA" id="ARBA00022514"/>
    </source>
</evidence>
<dbReference type="STRING" id="2070753.A0A3A2ZCR2"/>
<comment type="similarity">
    <text evidence="2">Belongs to the MIF family.</text>
</comment>
<evidence type="ECO:0000256" key="7">
    <source>
        <dbReference type="ARBA" id="ARBA00036823"/>
    </source>
</evidence>
<gene>
    <name evidence="14" type="ORF">PHISCL_07260</name>
</gene>
<dbReference type="PANTHER" id="PTHR11954">
    <property type="entry name" value="D-DOPACHROME DECARBOXYLASE"/>
    <property type="match status" value="1"/>
</dbReference>
<dbReference type="Gene3D" id="3.30.429.10">
    <property type="entry name" value="Macrophage Migration Inhibitory Factor"/>
    <property type="match status" value="1"/>
</dbReference>
<evidence type="ECO:0000256" key="12">
    <source>
        <dbReference type="ARBA" id="ARBA00042730"/>
    </source>
</evidence>
<proteinExistence type="inferred from homology"/>
<feature type="compositionally biased region" description="Polar residues" evidence="13">
    <location>
        <begin position="21"/>
        <end position="38"/>
    </location>
</feature>
<evidence type="ECO:0000256" key="5">
    <source>
        <dbReference type="ARBA" id="ARBA00023235"/>
    </source>
</evidence>
<evidence type="ECO:0000256" key="1">
    <source>
        <dbReference type="ARBA" id="ARBA00004613"/>
    </source>
</evidence>
<dbReference type="EC" id="5.3.2.1" evidence="9"/>
<comment type="catalytic activity">
    <reaction evidence="6">
        <text>3-phenylpyruvate = enol-phenylpyruvate</text>
        <dbReference type="Rhea" id="RHEA:17097"/>
        <dbReference type="ChEBI" id="CHEBI:16815"/>
        <dbReference type="ChEBI" id="CHEBI:18005"/>
        <dbReference type="EC" id="5.3.2.1"/>
    </reaction>
</comment>
<dbReference type="InterPro" id="IPR001398">
    <property type="entry name" value="Macrophage_inhib_fac"/>
</dbReference>
<feature type="compositionally biased region" description="Basic and acidic residues" evidence="13">
    <location>
        <begin position="313"/>
        <end position="329"/>
    </location>
</feature>
<evidence type="ECO:0000256" key="9">
    <source>
        <dbReference type="ARBA" id="ARBA00039086"/>
    </source>
</evidence>
<dbReference type="InterPro" id="IPR014347">
    <property type="entry name" value="Tautomerase/MIF_sf"/>
</dbReference>
<sequence length="356" mass="39149">MDSLLSKKRKEESASSSSFSPTGPTLESPTTFQLSTTRPIVPEATIKPKTKSERVAAMPSMFLEEKEVDEKAMMDLDRGAPADPAPVSVAHESIEEEETAISKQKYFEEAFATRGQRSSSRSLILHNSILVVEMEISTRVGDDASLATDIASRLAPIYQRPLSHILVTLQQDACVKFGYPHEPAYLMKITALKEHIAPVTNMRNTVLVQSSIQDVFHIEPRYGVIIFNPVDDENFGTNGATAHGQLFDAERPGPNYGPRSYHGSPRGGIFKSISRSMSRRLKSSSTNSNPLSVATTSSWSNTPETQGPSTSHPGKEKSSESESKDEGKTVKKTKSIRQFVRRHLEAIGPAEGVQMW</sequence>
<evidence type="ECO:0000256" key="2">
    <source>
        <dbReference type="ARBA" id="ARBA00005851"/>
    </source>
</evidence>
<keyword evidence="15" id="KW-1185">Reference proteome</keyword>